<keyword evidence="2" id="KW-1185">Reference proteome</keyword>
<proteinExistence type="predicted"/>
<accession>A0ABR1R8P7</accession>
<gene>
    <name evidence="1" type="ORF">PG991_014330</name>
</gene>
<dbReference type="Proteomes" id="UP001396898">
    <property type="component" value="Unassembled WGS sequence"/>
</dbReference>
<organism evidence="1 2">
    <name type="scientific">Apiospora marii</name>
    <dbReference type="NCBI Taxonomy" id="335849"/>
    <lineage>
        <taxon>Eukaryota</taxon>
        <taxon>Fungi</taxon>
        <taxon>Dikarya</taxon>
        <taxon>Ascomycota</taxon>
        <taxon>Pezizomycotina</taxon>
        <taxon>Sordariomycetes</taxon>
        <taxon>Xylariomycetidae</taxon>
        <taxon>Amphisphaeriales</taxon>
        <taxon>Apiosporaceae</taxon>
        <taxon>Apiospora</taxon>
    </lineage>
</organism>
<name>A0ABR1R8P7_9PEZI</name>
<dbReference type="EMBL" id="JAQQWI010000018">
    <property type="protein sequence ID" value="KAK8002108.1"/>
    <property type="molecule type" value="Genomic_DNA"/>
</dbReference>
<sequence>MDVQVPIQTHVAISPPASNGQAVPTLLGIPREIRNMIYSYFVTVDQVFDGEREGNFESYGNMASTVSGLSVNRQIRAEVWDYLIKSNIWIEVDVAIGLPLESHFRHAASYYPYLRFPTDRAPTEILMALADEVAMRMFVSRNGEKESHWRLDCHNVPCRVWETYIFAYHPLTFGAFIDASSFFWNTMQLNPRTLHCGSRFSKLLTPLRTMRHMSRVTFIGVDVEGWPVLRALQEATIRPATGLGRIDELLAHKQHYRDQGHLAELRGRHSDAMCQYWLAITDTRVPRKYYDEATPEYNSLCSADTEMRIGFARSAHRYVCKLKAKAAPHEIDVPHLNWIVTLGLETSTDALERFVGLTDGQRREAHIYQAFHLLHQGNHLEASSQLFYAKEVDPLFNLVESLTDKRDKQAYHLIQDRPGPQGFKLTKIRLPLIGEWKGDPVLCRTWHRVHLFMMQLFRQRHNVGPDGEIGGTPENLALRYAVNGIRWYHDDDGDLTIIR</sequence>
<comment type="caution">
    <text evidence="1">The sequence shown here is derived from an EMBL/GenBank/DDBJ whole genome shotgun (WGS) entry which is preliminary data.</text>
</comment>
<protein>
    <submittedName>
        <fullName evidence="1">Uncharacterized protein</fullName>
    </submittedName>
</protein>
<evidence type="ECO:0000313" key="2">
    <source>
        <dbReference type="Proteomes" id="UP001396898"/>
    </source>
</evidence>
<evidence type="ECO:0000313" key="1">
    <source>
        <dbReference type="EMBL" id="KAK8002108.1"/>
    </source>
</evidence>
<reference evidence="1 2" key="1">
    <citation type="submission" date="2023-01" db="EMBL/GenBank/DDBJ databases">
        <title>Analysis of 21 Apiospora genomes using comparative genomics revels a genus with tremendous synthesis potential of carbohydrate active enzymes and secondary metabolites.</title>
        <authorList>
            <person name="Sorensen T."/>
        </authorList>
    </citation>
    <scope>NUCLEOTIDE SEQUENCE [LARGE SCALE GENOMIC DNA]</scope>
    <source>
        <strain evidence="1 2">CBS 20057</strain>
    </source>
</reference>